<evidence type="ECO:0000256" key="1">
    <source>
        <dbReference type="ARBA" id="ARBA00004651"/>
    </source>
</evidence>
<reference evidence="9 10" key="1">
    <citation type="submission" date="2016-01" db="EMBL/GenBank/DDBJ databases">
        <title>Whole genome sequence and analysis of Micromonospora rosaria DSM 803, which can produce antibacterial substance rosamicin.</title>
        <authorList>
            <person name="Yang H."/>
            <person name="He X."/>
            <person name="Zhu D."/>
        </authorList>
    </citation>
    <scope>NUCLEOTIDE SEQUENCE [LARGE SCALE GENOMIC DNA]</scope>
    <source>
        <strain evidence="9 10">DSM 803</strain>
    </source>
</reference>
<evidence type="ECO:0000256" key="5">
    <source>
        <dbReference type="ARBA" id="ARBA00022989"/>
    </source>
</evidence>
<dbReference type="Pfam" id="PF09335">
    <property type="entry name" value="VTT_dom"/>
    <property type="match status" value="1"/>
</dbReference>
<comment type="caution">
    <text evidence="9">The sequence shown here is derived from an EMBL/GenBank/DDBJ whole genome shotgun (WGS) entry which is preliminary data.</text>
</comment>
<evidence type="ECO:0000256" key="7">
    <source>
        <dbReference type="SAM" id="Phobius"/>
    </source>
</evidence>
<keyword evidence="6 7" id="KW-0472">Membrane</keyword>
<organism evidence="9 10">
    <name type="scientific">Micromonospora rosaria</name>
    <dbReference type="NCBI Taxonomy" id="47874"/>
    <lineage>
        <taxon>Bacteria</taxon>
        <taxon>Bacillati</taxon>
        <taxon>Actinomycetota</taxon>
        <taxon>Actinomycetes</taxon>
        <taxon>Micromonosporales</taxon>
        <taxon>Micromonosporaceae</taxon>
        <taxon>Micromonospora</taxon>
    </lineage>
</organism>
<evidence type="ECO:0000256" key="6">
    <source>
        <dbReference type="ARBA" id="ARBA00023136"/>
    </source>
</evidence>
<dbReference type="AlphaFoldDB" id="A0A136PQS6"/>
<dbReference type="Proteomes" id="UP000070620">
    <property type="component" value="Unassembled WGS sequence"/>
</dbReference>
<gene>
    <name evidence="9" type="ORF">AWW66_16950</name>
</gene>
<protein>
    <submittedName>
        <fullName evidence="9">DedA protein</fullName>
    </submittedName>
</protein>
<name>A0A136PQS6_9ACTN</name>
<keyword evidence="10" id="KW-1185">Reference proteome</keyword>
<feature type="domain" description="VTT" evidence="8">
    <location>
        <begin position="34"/>
        <end position="159"/>
    </location>
</feature>
<evidence type="ECO:0000259" key="8">
    <source>
        <dbReference type="Pfam" id="PF09335"/>
    </source>
</evidence>
<dbReference type="InterPro" id="IPR051311">
    <property type="entry name" value="DedA_domain"/>
</dbReference>
<evidence type="ECO:0000256" key="2">
    <source>
        <dbReference type="ARBA" id="ARBA00010792"/>
    </source>
</evidence>
<dbReference type="GO" id="GO:0005886">
    <property type="term" value="C:plasma membrane"/>
    <property type="evidence" value="ECO:0007669"/>
    <property type="project" value="UniProtKB-SubCell"/>
</dbReference>
<dbReference type="PANTHER" id="PTHR42709:SF6">
    <property type="entry name" value="UNDECAPRENYL PHOSPHATE TRANSPORTER A"/>
    <property type="match status" value="1"/>
</dbReference>
<comment type="subcellular location">
    <subcellularLocation>
        <location evidence="1">Cell membrane</location>
        <topology evidence="1">Multi-pass membrane protein</topology>
    </subcellularLocation>
</comment>
<dbReference type="EMBL" id="LRQV01000058">
    <property type="protein sequence ID" value="KXK60815.1"/>
    <property type="molecule type" value="Genomic_DNA"/>
</dbReference>
<evidence type="ECO:0000256" key="3">
    <source>
        <dbReference type="ARBA" id="ARBA00022475"/>
    </source>
</evidence>
<dbReference type="PANTHER" id="PTHR42709">
    <property type="entry name" value="ALKALINE PHOSPHATASE LIKE PROTEIN"/>
    <property type="match status" value="1"/>
</dbReference>
<evidence type="ECO:0000256" key="4">
    <source>
        <dbReference type="ARBA" id="ARBA00022692"/>
    </source>
</evidence>
<feature type="transmembrane region" description="Helical" evidence="7">
    <location>
        <begin position="12"/>
        <end position="34"/>
    </location>
</feature>
<comment type="similarity">
    <text evidence="2">Belongs to the DedA family.</text>
</comment>
<accession>A0A136PQS6</accession>
<keyword evidence="5 7" id="KW-1133">Transmembrane helix</keyword>
<dbReference type="InterPro" id="IPR032816">
    <property type="entry name" value="VTT_dom"/>
</dbReference>
<feature type="transmembrane region" description="Helical" evidence="7">
    <location>
        <begin position="172"/>
        <end position="190"/>
    </location>
</feature>
<keyword evidence="4 7" id="KW-0812">Transmembrane</keyword>
<proteinExistence type="inferred from homology"/>
<feature type="transmembrane region" description="Helical" evidence="7">
    <location>
        <begin position="139"/>
        <end position="160"/>
    </location>
</feature>
<sequence length="213" mass="22685">MQSLLDLLRETVTSPWVYLVIFLITAVDAVFPAVPGETVVVTAGVFAASGPPSLAGVIVVAAVGALAGDHLSYALGRSGGSHRLARLPIDSRRRAGSQWARRAVDRRGGIILTTARYVPGGRTAVTLTMGAVRYPLRSFLGYDALAVTTWAGYCTLLGYFGGLAFERDPIRGVLAGIGLSVAVTGLLEAARWTRRRIRRRAAVRADPTGARRR</sequence>
<evidence type="ECO:0000313" key="9">
    <source>
        <dbReference type="EMBL" id="KXK60815.1"/>
    </source>
</evidence>
<evidence type="ECO:0000313" key="10">
    <source>
        <dbReference type="Proteomes" id="UP000070620"/>
    </source>
</evidence>
<keyword evidence="3" id="KW-1003">Cell membrane</keyword>
<dbReference type="OrthoDB" id="162303at2"/>
<feature type="transmembrane region" description="Helical" evidence="7">
    <location>
        <begin position="54"/>
        <end position="76"/>
    </location>
</feature>
<dbReference type="RefSeq" id="WP_067367004.1">
    <property type="nucleotide sequence ID" value="NZ_JBIUBN010000005.1"/>
</dbReference>